<keyword evidence="10" id="KW-0503">Monooxygenase</keyword>
<comment type="caution">
    <text evidence="13">The sequence shown here is derived from an EMBL/GenBank/DDBJ whole genome shotgun (WGS) entry which is preliminary data.</text>
</comment>
<reference evidence="13" key="1">
    <citation type="submission" date="2020-02" db="EMBL/GenBank/DDBJ databases">
        <authorList>
            <person name="Palmer J.M."/>
        </authorList>
    </citation>
    <scope>NUCLEOTIDE SEQUENCE</scope>
    <source>
        <strain evidence="13">EPUS1.4</strain>
        <tissue evidence="13">Thallus</tissue>
    </source>
</reference>
<dbReference type="Proteomes" id="UP000606974">
    <property type="component" value="Unassembled WGS sequence"/>
</dbReference>
<keyword evidence="9 12" id="KW-0408">Iron</keyword>
<evidence type="ECO:0000256" key="6">
    <source>
        <dbReference type="ARBA" id="ARBA00022723"/>
    </source>
</evidence>
<evidence type="ECO:0000256" key="3">
    <source>
        <dbReference type="ARBA" id="ARBA00010617"/>
    </source>
</evidence>
<keyword evidence="14" id="KW-1185">Reference proteome</keyword>
<proteinExistence type="inferred from homology"/>
<keyword evidence="7" id="KW-1133">Transmembrane helix</keyword>
<evidence type="ECO:0000256" key="12">
    <source>
        <dbReference type="PIRSR" id="PIRSR602403-1"/>
    </source>
</evidence>
<dbReference type="InterPro" id="IPR036396">
    <property type="entry name" value="Cyt_P450_sf"/>
</dbReference>
<keyword evidence="4 12" id="KW-0349">Heme</keyword>
<gene>
    <name evidence="13" type="ORF">GJ744_012276</name>
</gene>
<dbReference type="Pfam" id="PF00067">
    <property type="entry name" value="p450"/>
    <property type="match status" value="1"/>
</dbReference>
<dbReference type="Gene3D" id="1.10.630.10">
    <property type="entry name" value="Cytochrome P450"/>
    <property type="match status" value="1"/>
</dbReference>
<protein>
    <recommendedName>
        <fullName evidence="15">Cytochrome P450</fullName>
    </recommendedName>
</protein>
<evidence type="ECO:0000256" key="8">
    <source>
        <dbReference type="ARBA" id="ARBA00023002"/>
    </source>
</evidence>
<dbReference type="GO" id="GO:0005506">
    <property type="term" value="F:iron ion binding"/>
    <property type="evidence" value="ECO:0007669"/>
    <property type="project" value="InterPro"/>
</dbReference>
<keyword evidence="8" id="KW-0560">Oxidoreductase</keyword>
<dbReference type="GO" id="GO:0016020">
    <property type="term" value="C:membrane"/>
    <property type="evidence" value="ECO:0007669"/>
    <property type="project" value="UniProtKB-SubCell"/>
</dbReference>
<dbReference type="PRINTS" id="PR00465">
    <property type="entry name" value="EP450IV"/>
</dbReference>
<dbReference type="AlphaFoldDB" id="A0A8H7AEL8"/>
<dbReference type="OrthoDB" id="1844152at2759"/>
<feature type="binding site" description="axial binding residue" evidence="12">
    <location>
        <position position="443"/>
    </location>
    <ligand>
        <name>heme</name>
        <dbReference type="ChEBI" id="CHEBI:30413"/>
    </ligand>
    <ligandPart>
        <name>Fe</name>
        <dbReference type="ChEBI" id="CHEBI:18248"/>
    </ligandPart>
</feature>
<evidence type="ECO:0000256" key="10">
    <source>
        <dbReference type="ARBA" id="ARBA00023033"/>
    </source>
</evidence>
<evidence type="ECO:0000256" key="1">
    <source>
        <dbReference type="ARBA" id="ARBA00001971"/>
    </source>
</evidence>
<dbReference type="GO" id="GO:0004497">
    <property type="term" value="F:monooxygenase activity"/>
    <property type="evidence" value="ECO:0007669"/>
    <property type="project" value="UniProtKB-KW"/>
</dbReference>
<comment type="similarity">
    <text evidence="3">Belongs to the cytochrome P450 family.</text>
</comment>
<keyword evidence="6 12" id="KW-0479">Metal-binding</keyword>
<comment type="cofactor">
    <cofactor evidence="1 12">
        <name>heme</name>
        <dbReference type="ChEBI" id="CHEBI:30413"/>
    </cofactor>
</comment>
<comment type="subcellular location">
    <subcellularLocation>
        <location evidence="2">Membrane</location>
    </subcellularLocation>
</comment>
<accession>A0A8H7AEL8</accession>
<evidence type="ECO:0000256" key="4">
    <source>
        <dbReference type="ARBA" id="ARBA00022617"/>
    </source>
</evidence>
<name>A0A8H7AEL8_9EURO</name>
<evidence type="ECO:0000313" key="14">
    <source>
        <dbReference type="Proteomes" id="UP000606974"/>
    </source>
</evidence>
<keyword evidence="5" id="KW-0812">Transmembrane</keyword>
<dbReference type="EMBL" id="JAACFV010000095">
    <property type="protein sequence ID" value="KAF7506029.1"/>
    <property type="molecule type" value="Genomic_DNA"/>
</dbReference>
<dbReference type="InterPro" id="IPR002403">
    <property type="entry name" value="Cyt_P450_E_grp-IV"/>
</dbReference>
<keyword evidence="11" id="KW-0472">Membrane</keyword>
<organism evidence="13 14">
    <name type="scientific">Endocarpon pusillum</name>
    <dbReference type="NCBI Taxonomy" id="364733"/>
    <lineage>
        <taxon>Eukaryota</taxon>
        <taxon>Fungi</taxon>
        <taxon>Dikarya</taxon>
        <taxon>Ascomycota</taxon>
        <taxon>Pezizomycotina</taxon>
        <taxon>Eurotiomycetes</taxon>
        <taxon>Chaetothyriomycetidae</taxon>
        <taxon>Verrucariales</taxon>
        <taxon>Verrucariaceae</taxon>
        <taxon>Endocarpon</taxon>
    </lineage>
</organism>
<evidence type="ECO:0008006" key="15">
    <source>
        <dbReference type="Google" id="ProtNLM"/>
    </source>
</evidence>
<sequence>MVAVVGSKKISTEPLHIPSLLSRIFGPLKKYFSAWIYLFSGPSIIQQAFDNARGSPFEVFAPDNRYVFVSSSKHIKEIDSASPEILSLFTATKQMLQPRYTMHGFNWPDIRGAEGVGFIKALRTILTNHLPDLIPGLDLVISKELNKILDQCKSFQSGKKLRIYQEMSRLVVSANAYAFFGEHLAFDEEFMGYASTTTEETFKYAELIRLLPSWAQPLAGKAVLRLSTSQAGMYQALVPIVEQRLNERSRHKLGQKGETHRDCISWITETAPKSWPAYRIVYELIAIWFGSVHGISITITFAIHDLCLHPEYLAPLRKELESEQFEAFKRTGSGLPLLDSFIKESARLSPVESMSGRRQALKPFSFSNGTSVNKGEWVCTPAGAVMHSENHYPEPLEFHGFRFADKKFVNHVLDRGISQPNGPSKLTDVDETWHVWGIGRITCPGRFYASAAMKTILSHIIRNYNIDLLDKNAPRMFTWRSSMVPRHSTMVVLRPRRGKGMPMN</sequence>
<evidence type="ECO:0000313" key="13">
    <source>
        <dbReference type="EMBL" id="KAF7506029.1"/>
    </source>
</evidence>
<dbReference type="PANTHER" id="PTHR46206">
    <property type="entry name" value="CYTOCHROME P450"/>
    <property type="match status" value="1"/>
</dbReference>
<evidence type="ECO:0000256" key="9">
    <source>
        <dbReference type="ARBA" id="ARBA00023004"/>
    </source>
</evidence>
<evidence type="ECO:0000256" key="11">
    <source>
        <dbReference type="ARBA" id="ARBA00023136"/>
    </source>
</evidence>
<evidence type="ECO:0000256" key="7">
    <source>
        <dbReference type="ARBA" id="ARBA00022989"/>
    </source>
</evidence>
<dbReference type="CDD" id="cd11041">
    <property type="entry name" value="CYP503A1-like"/>
    <property type="match status" value="1"/>
</dbReference>
<evidence type="ECO:0000256" key="2">
    <source>
        <dbReference type="ARBA" id="ARBA00004370"/>
    </source>
</evidence>
<dbReference type="InterPro" id="IPR001128">
    <property type="entry name" value="Cyt_P450"/>
</dbReference>
<dbReference type="GO" id="GO:0016705">
    <property type="term" value="F:oxidoreductase activity, acting on paired donors, with incorporation or reduction of molecular oxygen"/>
    <property type="evidence" value="ECO:0007669"/>
    <property type="project" value="InterPro"/>
</dbReference>
<dbReference type="GO" id="GO:0020037">
    <property type="term" value="F:heme binding"/>
    <property type="evidence" value="ECO:0007669"/>
    <property type="project" value="InterPro"/>
</dbReference>
<dbReference type="SUPFAM" id="SSF48264">
    <property type="entry name" value="Cytochrome P450"/>
    <property type="match status" value="1"/>
</dbReference>
<dbReference type="PANTHER" id="PTHR46206:SF5">
    <property type="entry name" value="P450, PUTATIVE (EUROFUNG)-RELATED"/>
    <property type="match status" value="1"/>
</dbReference>
<evidence type="ECO:0000256" key="5">
    <source>
        <dbReference type="ARBA" id="ARBA00022692"/>
    </source>
</evidence>